<dbReference type="SUPFAM" id="SSF56399">
    <property type="entry name" value="ADP-ribosylation"/>
    <property type="match status" value="2"/>
</dbReference>
<evidence type="ECO:0000313" key="1">
    <source>
        <dbReference type="EMBL" id="GLD61638.1"/>
    </source>
</evidence>
<dbReference type="PANTHER" id="PTHR36649">
    <property type="entry name" value="UBIQUITIN-LIKE DOMAIN-CONTAINING PROTEIN"/>
    <property type="match status" value="1"/>
</dbReference>
<dbReference type="EMBL" id="BRZM01000047">
    <property type="protein sequence ID" value="GLD61638.1"/>
    <property type="molecule type" value="Genomic_DNA"/>
</dbReference>
<comment type="caution">
    <text evidence="1">The sequence shown here is derived from an EMBL/GenBank/DDBJ whole genome shotgun (WGS) entry which is preliminary data.</text>
</comment>
<organism evidence="1 2">
    <name type="scientific">Lates japonicus</name>
    <name type="common">Japanese lates</name>
    <dbReference type="NCBI Taxonomy" id="270547"/>
    <lineage>
        <taxon>Eukaryota</taxon>
        <taxon>Metazoa</taxon>
        <taxon>Chordata</taxon>
        <taxon>Craniata</taxon>
        <taxon>Vertebrata</taxon>
        <taxon>Euteleostomi</taxon>
        <taxon>Actinopterygii</taxon>
        <taxon>Neopterygii</taxon>
        <taxon>Teleostei</taxon>
        <taxon>Neoteleostei</taxon>
        <taxon>Acanthomorphata</taxon>
        <taxon>Carangaria</taxon>
        <taxon>Carangaria incertae sedis</taxon>
        <taxon>Centropomidae</taxon>
        <taxon>Lates</taxon>
    </lineage>
</organism>
<evidence type="ECO:0000313" key="2">
    <source>
        <dbReference type="Proteomes" id="UP001279410"/>
    </source>
</evidence>
<gene>
    <name evidence="1" type="ORF">AKAME5_001342800</name>
</gene>
<accession>A0AAD3RAB4</accession>
<keyword evidence="2" id="KW-1185">Reference proteome</keyword>
<dbReference type="Proteomes" id="UP001279410">
    <property type="component" value="Unassembled WGS sequence"/>
</dbReference>
<sequence>MLEREIALEALGFLCNATVTSVQQQNLTGQLNPDDVGGAQLLTIVDEKRVHVSLENLSEDEKTGKLRIHLTVDEEKLFEPRFDYDFSHLKDTETPYMRGGEEYKRPCGWYRFGLKVEGKYGDDTWLGTGNSRTGSCPGEWPVSYHGTSAAGADGIIKEYYKAGDQQVYGRGVYSTPDVSVAEGFLKTFTSKNGKTYKVILQNRINPQYRKKHCNDLFWLIPIPKGTPEAEEKMMVERAVRPYGLLLQERQASQPVPRAAGFKAASPEQLLIKQLICTVLDADETSQVSRSNFHCIKQALQSDDLVGGFHRQDVVDTPNGRNHIIDESEFFAPEYDYDFSRLRDTETYWRGGEKYERPSGWYRFGLKVLNKYDGNDWLGTRYRSTQSCPGEWPVSYHGTSKKGAEGIIEGYYKPGPRELYGRGIYSTPHISEAIPYAKSFISQKDGKRYKVILQNRINPAYRQKYNNDKYWLIPISQGTSAAEEQDIVGKAIRPYGLLLKQI</sequence>
<dbReference type="AlphaFoldDB" id="A0AAD3RAB4"/>
<dbReference type="Gene3D" id="3.90.175.10">
    <property type="entry name" value="Diphtheria Toxin, domain 1"/>
    <property type="match status" value="1"/>
</dbReference>
<proteinExistence type="predicted"/>
<reference evidence="1" key="1">
    <citation type="submission" date="2022-08" db="EMBL/GenBank/DDBJ databases">
        <title>Genome sequencing of akame (Lates japonicus).</title>
        <authorList>
            <person name="Hashiguchi Y."/>
            <person name="Takahashi H."/>
        </authorList>
    </citation>
    <scope>NUCLEOTIDE SEQUENCE</scope>
    <source>
        <strain evidence="1">Kochi</strain>
    </source>
</reference>
<protein>
    <submittedName>
        <fullName evidence="1">Uncharacterized protein</fullName>
    </submittedName>
</protein>
<name>A0AAD3RAB4_LATJO</name>
<dbReference type="PANTHER" id="PTHR36649:SF28">
    <property type="entry name" value="UBIQUITIN-LIKE DOMAIN-CONTAINING PROTEIN"/>
    <property type="match status" value="1"/>
</dbReference>